<dbReference type="Proteomes" id="UP000034778">
    <property type="component" value="Unassembled WGS sequence"/>
</dbReference>
<feature type="non-terminal residue" evidence="4">
    <location>
        <position position="786"/>
    </location>
</feature>
<evidence type="ECO:0000259" key="3">
    <source>
        <dbReference type="PROSITE" id="PS51900"/>
    </source>
</evidence>
<organism evidence="4 5">
    <name type="scientific">Candidatus Woesebacteria bacterium GW2011_GWB1_33_22</name>
    <dbReference type="NCBI Taxonomy" id="1618566"/>
    <lineage>
        <taxon>Bacteria</taxon>
        <taxon>Candidatus Woeseibacteriota</taxon>
    </lineage>
</organism>
<comment type="caution">
    <text evidence="4">The sequence shown here is derived from an EMBL/GenBank/DDBJ whole genome shotgun (WGS) entry which is preliminary data.</text>
</comment>
<name>A0A0F9ZK31_9BACT</name>
<gene>
    <name evidence="4" type="ORF">UR35_C0008G0029</name>
</gene>
<keyword evidence="1 2" id="KW-0238">DNA-binding</keyword>
<dbReference type="InterPro" id="IPR004107">
    <property type="entry name" value="Integrase_SAM-like_N"/>
</dbReference>
<dbReference type="SUPFAM" id="SSF47823">
    <property type="entry name" value="lambda integrase-like, N-terminal domain"/>
    <property type="match status" value="1"/>
</dbReference>
<protein>
    <recommendedName>
        <fullName evidence="3">Core-binding (CB) domain-containing protein</fullName>
    </recommendedName>
</protein>
<evidence type="ECO:0000313" key="4">
    <source>
        <dbReference type="EMBL" id="KKP44484.1"/>
    </source>
</evidence>
<dbReference type="AlphaFoldDB" id="A0A0F9ZK31"/>
<reference evidence="4 5" key="1">
    <citation type="journal article" date="2015" name="Nature">
        <title>rRNA introns, odd ribosomes, and small enigmatic genomes across a large radiation of phyla.</title>
        <authorList>
            <person name="Brown C.T."/>
            <person name="Hug L.A."/>
            <person name="Thomas B.C."/>
            <person name="Sharon I."/>
            <person name="Castelle C.J."/>
            <person name="Singh A."/>
            <person name="Wilkins M.J."/>
            <person name="Williams K.H."/>
            <person name="Banfield J.F."/>
        </authorList>
    </citation>
    <scope>NUCLEOTIDE SEQUENCE [LARGE SCALE GENOMIC DNA]</scope>
</reference>
<proteinExistence type="predicted"/>
<dbReference type="InterPro" id="IPR010998">
    <property type="entry name" value="Integrase_recombinase_N"/>
</dbReference>
<accession>A0A0F9ZK31</accession>
<evidence type="ECO:0000256" key="1">
    <source>
        <dbReference type="ARBA" id="ARBA00023125"/>
    </source>
</evidence>
<dbReference type="Pfam" id="PF02899">
    <property type="entry name" value="Phage_int_SAM_1"/>
    <property type="match status" value="1"/>
</dbReference>
<dbReference type="GO" id="GO:0015074">
    <property type="term" value="P:DNA integration"/>
    <property type="evidence" value="ECO:0007669"/>
    <property type="project" value="InterPro"/>
</dbReference>
<dbReference type="GO" id="GO:0003677">
    <property type="term" value="F:DNA binding"/>
    <property type="evidence" value="ECO:0007669"/>
    <property type="project" value="UniProtKB-UniRule"/>
</dbReference>
<dbReference type="STRING" id="1618566.UR35_C0008G0029"/>
<dbReference type="EMBL" id="LBOW01000008">
    <property type="protein sequence ID" value="KKP44484.1"/>
    <property type="molecule type" value="Genomic_DNA"/>
</dbReference>
<dbReference type="Gene3D" id="1.10.150.130">
    <property type="match status" value="1"/>
</dbReference>
<dbReference type="InterPro" id="IPR044068">
    <property type="entry name" value="CB"/>
</dbReference>
<evidence type="ECO:0000256" key="2">
    <source>
        <dbReference type="PROSITE-ProRule" id="PRU01248"/>
    </source>
</evidence>
<sequence length="786" mass="82098">MIEDFLKYLSLHGVSPKSLKYYKSDLLNFLTWANGKKVSQNLINEYVETIRLITPTSTLKRRLSTLRSYSSFLGIKKITVTWQENILQRFTNKPKLHEILYKLFFNRPNWYKKYHSYPIANYIHIAILVIFSSLSAYALYDQVFRQADDLSAFPTALTRPNRYLSFQGRLTSNLGNPITIATDVVFKLHTASSGGSELWNSGTCSITPDSDGIFSTLLGSSCGAEIASSVFSENAGVWASVTIAADAEATPRIQIATVAYALNAETLQGFPAGTGTSTIPYLNSSGEVVIAAASPKLQSTSGTFSVEGVALTITTPNASNGVITVNPDGTGTLNLTFEGLAAGGSVNGFVNAVNANITSGALYGGTVASAATGYNFIDFQSGVSPTSKFSVNNAGDITTAGDLLLSGGNLNTGNIALVIGDATTDTLTLTTDGTGNGEVVLPNDSISPNEIMSTDQTDEYCLTYEATGATWAWQSCGGGTWSSITAPTTDLTLTMATYNTTFNWDPGADSTETNFSLTTQGEDTVAGGEVDQTLLALSQTSNGADVDQAADSLLTLTNNDTNDPVTSAIRFDAGAAGTDFTYGINFDAADIGTAEIILENAETIDNQTDGTVAITAATTSLSGNLKLSGGNILNSVGTATVVLSSAPTTTANTLSAGNWMVDNTANVGQAALIVNQQKAGDLFTATSSATTKFTIENDGDVNMVGDITVGGGNINTGNIAFVIGDATTDGITFTTDGTGNGEYTFSADGIGDVDLDWGTGAGQIDVTDVENGSVNILLETEIDASS</sequence>
<evidence type="ECO:0000313" key="5">
    <source>
        <dbReference type="Proteomes" id="UP000034778"/>
    </source>
</evidence>
<dbReference type="PROSITE" id="PS51900">
    <property type="entry name" value="CB"/>
    <property type="match status" value="1"/>
</dbReference>
<feature type="domain" description="Core-binding (CB)" evidence="3">
    <location>
        <begin position="1"/>
        <end position="74"/>
    </location>
</feature>